<accession>A0A9D2AG28</accession>
<evidence type="ECO:0000313" key="6">
    <source>
        <dbReference type="Proteomes" id="UP000824204"/>
    </source>
</evidence>
<dbReference type="SMART" id="SM00382">
    <property type="entry name" value="AAA"/>
    <property type="match status" value="1"/>
</dbReference>
<dbReference type="CDD" id="cd01129">
    <property type="entry name" value="PulE-GspE-like"/>
    <property type="match status" value="1"/>
</dbReference>
<keyword evidence="3" id="KW-0067">ATP-binding</keyword>
<dbReference type="Gene3D" id="3.40.50.300">
    <property type="entry name" value="P-loop containing nucleotide triphosphate hydrolases"/>
    <property type="match status" value="1"/>
</dbReference>
<organism evidence="5 6">
    <name type="scientific">Candidatus Borkfalkia faecipullorum</name>
    <dbReference type="NCBI Taxonomy" id="2838510"/>
    <lineage>
        <taxon>Bacteria</taxon>
        <taxon>Bacillati</taxon>
        <taxon>Bacillota</taxon>
        <taxon>Clostridia</taxon>
        <taxon>Christensenellales</taxon>
        <taxon>Christensenellaceae</taxon>
        <taxon>Candidatus Borkfalkia</taxon>
    </lineage>
</organism>
<dbReference type="Gene3D" id="3.30.450.90">
    <property type="match status" value="1"/>
</dbReference>
<proteinExistence type="inferred from homology"/>
<dbReference type="InterPro" id="IPR001482">
    <property type="entry name" value="T2SS/T4SS_dom"/>
</dbReference>
<dbReference type="GO" id="GO:0005524">
    <property type="term" value="F:ATP binding"/>
    <property type="evidence" value="ECO:0007669"/>
    <property type="project" value="UniProtKB-KW"/>
</dbReference>
<evidence type="ECO:0000256" key="1">
    <source>
        <dbReference type="ARBA" id="ARBA00006611"/>
    </source>
</evidence>
<dbReference type="GO" id="GO:0016887">
    <property type="term" value="F:ATP hydrolysis activity"/>
    <property type="evidence" value="ECO:0007669"/>
    <property type="project" value="TreeGrafter"/>
</dbReference>
<sequence length="564" mass="63036">MDLNYEILQYYVYKRVIKHRQMKEIYEDCTRLNMHIESYMVAKGYCTQVTALAALGEFFCLPYCEMDMLEVDKSLLENVTFAFLRKHKFVPVSMDKSGKLLVAVARPLDLSAMSMISQVYVGPLDFILVPAVQIDVFIDSIVAVQSTTTALEDLQRAKDRDMVNAARDDLPPSVIDREDDVINNPSVRLVDSIIKEAIPFRASDIHIEPFEKTVKVRYRIDGDLQVRAEFPIENYPAICARLKILSGISIAERRIPQDGRISMVINGTDYDFRVSTLPTVHGEKFVIRILDKSAFNFTRSDLGFTEEENAVIDRILAHSYGIVLLTGPTGCGKSTTLYSFLKEINKPTVNIVTVEDPVEYTMPGISQVQVNTKANLTFASALRSILRQDPDVIMVGEIRDEDTAEIAVRAAITGHLVFSTLHTNDAPGAVIRLEDMKVTDYLVADAVVGVIAQRLVKRLCPACKKRGRTNEAEMKILGLSEPASIFRPQGCQFCNNTGYKGRIAVHEIMCMSDAVKSAVIRGVPLEDLRKLAEENGMVNLWDSGKSLVLKGITDVSELMTLFDD</sequence>
<dbReference type="InterPro" id="IPR027417">
    <property type="entry name" value="P-loop_NTPase"/>
</dbReference>
<dbReference type="PANTHER" id="PTHR30258">
    <property type="entry name" value="TYPE II SECRETION SYSTEM PROTEIN GSPE-RELATED"/>
    <property type="match status" value="1"/>
</dbReference>
<dbReference type="FunFam" id="3.40.50.300:FF:000398">
    <property type="entry name" value="Type IV pilus assembly ATPase PilB"/>
    <property type="match status" value="1"/>
</dbReference>
<dbReference type="PANTHER" id="PTHR30258:SF1">
    <property type="entry name" value="PROTEIN TRANSPORT PROTEIN HOFB HOMOLOG"/>
    <property type="match status" value="1"/>
</dbReference>
<dbReference type="InterPro" id="IPR037257">
    <property type="entry name" value="T2SS_E_N_sf"/>
</dbReference>
<dbReference type="InterPro" id="IPR003593">
    <property type="entry name" value="AAA+_ATPase"/>
</dbReference>
<dbReference type="EMBL" id="DXFX01000043">
    <property type="protein sequence ID" value="HIX07467.1"/>
    <property type="molecule type" value="Genomic_DNA"/>
</dbReference>
<evidence type="ECO:0000256" key="3">
    <source>
        <dbReference type="ARBA" id="ARBA00022840"/>
    </source>
</evidence>
<dbReference type="SUPFAM" id="SSF160246">
    <property type="entry name" value="EspE N-terminal domain-like"/>
    <property type="match status" value="1"/>
</dbReference>
<dbReference type="PROSITE" id="PS00662">
    <property type="entry name" value="T2SP_E"/>
    <property type="match status" value="1"/>
</dbReference>
<evidence type="ECO:0000256" key="2">
    <source>
        <dbReference type="ARBA" id="ARBA00022741"/>
    </source>
</evidence>
<gene>
    <name evidence="5" type="ORF">H9741_03275</name>
</gene>
<dbReference type="Pfam" id="PF05157">
    <property type="entry name" value="MshEN"/>
    <property type="match status" value="1"/>
</dbReference>
<evidence type="ECO:0000313" key="5">
    <source>
        <dbReference type="EMBL" id="HIX07467.1"/>
    </source>
</evidence>
<dbReference type="Pfam" id="PF00437">
    <property type="entry name" value="T2SSE"/>
    <property type="match status" value="1"/>
</dbReference>
<reference evidence="5" key="2">
    <citation type="submission" date="2021-04" db="EMBL/GenBank/DDBJ databases">
        <authorList>
            <person name="Gilroy R."/>
        </authorList>
    </citation>
    <scope>NUCLEOTIDE SEQUENCE</scope>
    <source>
        <strain evidence="5">811</strain>
    </source>
</reference>
<name>A0A9D2AG28_9FIRM</name>
<reference evidence="5" key="1">
    <citation type="journal article" date="2021" name="PeerJ">
        <title>Extensive microbial diversity within the chicken gut microbiome revealed by metagenomics and culture.</title>
        <authorList>
            <person name="Gilroy R."/>
            <person name="Ravi A."/>
            <person name="Getino M."/>
            <person name="Pursley I."/>
            <person name="Horton D.L."/>
            <person name="Alikhan N.F."/>
            <person name="Baker D."/>
            <person name="Gharbi K."/>
            <person name="Hall N."/>
            <person name="Watson M."/>
            <person name="Adriaenssens E.M."/>
            <person name="Foster-Nyarko E."/>
            <person name="Jarju S."/>
            <person name="Secka A."/>
            <person name="Antonio M."/>
            <person name="Oren A."/>
            <person name="Chaudhuri R.R."/>
            <person name="La Ragione R."/>
            <person name="Hildebrand F."/>
            <person name="Pallen M.J."/>
        </authorList>
    </citation>
    <scope>NUCLEOTIDE SEQUENCE</scope>
    <source>
        <strain evidence="5">811</strain>
    </source>
</reference>
<dbReference type="Proteomes" id="UP000824204">
    <property type="component" value="Unassembled WGS sequence"/>
</dbReference>
<dbReference type="AlphaFoldDB" id="A0A9D2AG28"/>
<comment type="caution">
    <text evidence="5">The sequence shown here is derived from an EMBL/GenBank/DDBJ whole genome shotgun (WGS) entry which is preliminary data.</text>
</comment>
<dbReference type="SUPFAM" id="SSF52540">
    <property type="entry name" value="P-loop containing nucleoside triphosphate hydrolases"/>
    <property type="match status" value="1"/>
</dbReference>
<dbReference type="GO" id="GO:0005886">
    <property type="term" value="C:plasma membrane"/>
    <property type="evidence" value="ECO:0007669"/>
    <property type="project" value="TreeGrafter"/>
</dbReference>
<keyword evidence="2" id="KW-0547">Nucleotide-binding</keyword>
<feature type="domain" description="Bacterial type II secretion system protein E" evidence="4">
    <location>
        <begin position="386"/>
        <end position="400"/>
    </location>
</feature>
<protein>
    <submittedName>
        <fullName evidence="5">GspE/PulE family protein</fullName>
    </submittedName>
</protein>
<dbReference type="InterPro" id="IPR007831">
    <property type="entry name" value="T2SS_GspE_N"/>
</dbReference>
<dbReference type="Gene3D" id="3.30.300.160">
    <property type="entry name" value="Type II secretion system, protein E, N-terminal domain"/>
    <property type="match status" value="1"/>
</dbReference>
<comment type="similarity">
    <text evidence="1">Belongs to the GSP E family.</text>
</comment>
<evidence type="ECO:0000259" key="4">
    <source>
        <dbReference type="PROSITE" id="PS00662"/>
    </source>
</evidence>